<evidence type="ECO:0000313" key="2">
    <source>
        <dbReference type="EMBL" id="GFD60189.1"/>
    </source>
</evidence>
<name>A0A699XK58_TANCI</name>
<accession>A0A699XK58</accession>
<organism evidence="2">
    <name type="scientific">Tanacetum cinerariifolium</name>
    <name type="common">Dalmatian daisy</name>
    <name type="synonym">Chrysanthemum cinerariifolium</name>
    <dbReference type="NCBI Taxonomy" id="118510"/>
    <lineage>
        <taxon>Eukaryota</taxon>
        <taxon>Viridiplantae</taxon>
        <taxon>Streptophyta</taxon>
        <taxon>Embryophyta</taxon>
        <taxon>Tracheophyta</taxon>
        <taxon>Spermatophyta</taxon>
        <taxon>Magnoliopsida</taxon>
        <taxon>eudicotyledons</taxon>
        <taxon>Gunneridae</taxon>
        <taxon>Pentapetalae</taxon>
        <taxon>asterids</taxon>
        <taxon>campanulids</taxon>
        <taxon>Asterales</taxon>
        <taxon>Asteraceae</taxon>
        <taxon>Asteroideae</taxon>
        <taxon>Anthemideae</taxon>
        <taxon>Anthemidinae</taxon>
        <taxon>Tanacetum</taxon>
    </lineage>
</organism>
<proteinExistence type="predicted"/>
<sequence length="72" mass="8003">HDKRHHQAPPAGRAVGQRRHRNARQPESRAHCARPGRLIRQPARLKDAPPLPPARQELQQALRSGGAHHGGQ</sequence>
<feature type="region of interest" description="Disordered" evidence="1">
    <location>
        <begin position="1"/>
        <end position="72"/>
    </location>
</feature>
<dbReference type="EMBL" id="BKCJ011874654">
    <property type="protein sequence ID" value="GFD60189.1"/>
    <property type="molecule type" value="Genomic_DNA"/>
</dbReference>
<evidence type="ECO:0000256" key="1">
    <source>
        <dbReference type="SAM" id="MobiDB-lite"/>
    </source>
</evidence>
<protein>
    <submittedName>
        <fullName evidence="2">Uncharacterized protein</fullName>
    </submittedName>
</protein>
<feature type="non-terminal residue" evidence="2">
    <location>
        <position position="1"/>
    </location>
</feature>
<dbReference type="AlphaFoldDB" id="A0A699XK58"/>
<comment type="caution">
    <text evidence="2">The sequence shown here is derived from an EMBL/GenBank/DDBJ whole genome shotgun (WGS) entry which is preliminary data.</text>
</comment>
<reference evidence="2" key="1">
    <citation type="journal article" date="2019" name="Sci. Rep.">
        <title>Draft genome of Tanacetum cinerariifolium, the natural source of mosquito coil.</title>
        <authorList>
            <person name="Yamashiro T."/>
            <person name="Shiraishi A."/>
            <person name="Satake H."/>
            <person name="Nakayama K."/>
        </authorList>
    </citation>
    <scope>NUCLEOTIDE SEQUENCE</scope>
</reference>
<gene>
    <name evidence="2" type="ORF">Tci_932158</name>
</gene>